<keyword evidence="8 12" id="KW-0285">Flavoprotein</keyword>
<evidence type="ECO:0000256" key="10">
    <source>
        <dbReference type="ARBA" id="ARBA00023002"/>
    </source>
</evidence>
<dbReference type="EC" id="1.3.3.15" evidence="6 12"/>
<keyword evidence="9 12" id="KW-0274">FAD</keyword>
<keyword evidence="10 12" id="KW-0560">Oxidoreductase</keyword>
<protein>
    <recommendedName>
        <fullName evidence="7 12">Coproporphyrinogen III oxidase</fullName>
        <ecNumber evidence="6 12">1.3.3.15</ecNumber>
    </recommendedName>
</protein>
<dbReference type="Gene3D" id="3.90.660.20">
    <property type="entry name" value="Protoporphyrinogen oxidase, mitochondrial, domain 2"/>
    <property type="match status" value="1"/>
</dbReference>
<evidence type="ECO:0000259" key="13">
    <source>
        <dbReference type="Pfam" id="PF01593"/>
    </source>
</evidence>
<dbReference type="InterPro" id="IPR004572">
    <property type="entry name" value="Protoporphyrinogen_oxidase"/>
</dbReference>
<evidence type="ECO:0000256" key="12">
    <source>
        <dbReference type="RuleBase" id="RU364052"/>
    </source>
</evidence>
<comment type="similarity">
    <text evidence="5 12">Belongs to the protoporphyrinogen/coproporphyrinogen oxidase family. Coproporphyrinogen III oxidase subfamily.</text>
</comment>
<evidence type="ECO:0000256" key="4">
    <source>
        <dbReference type="ARBA" id="ARBA00004744"/>
    </source>
</evidence>
<dbReference type="RefSeq" id="WP_345032335.1">
    <property type="nucleotide sequence ID" value="NZ_BAABGL010000018.1"/>
</dbReference>
<proteinExistence type="inferred from homology"/>
<evidence type="ECO:0000256" key="11">
    <source>
        <dbReference type="ARBA" id="ARBA00023133"/>
    </source>
</evidence>
<dbReference type="InterPro" id="IPR050464">
    <property type="entry name" value="Zeta_carotene_desat/Oxidored"/>
</dbReference>
<organism evidence="14 15">
    <name type="scientific">Brevibacterium pityocampae</name>
    <dbReference type="NCBI Taxonomy" id="506594"/>
    <lineage>
        <taxon>Bacteria</taxon>
        <taxon>Bacillati</taxon>
        <taxon>Actinomycetota</taxon>
        <taxon>Actinomycetes</taxon>
        <taxon>Micrococcales</taxon>
        <taxon>Brevibacteriaceae</taxon>
        <taxon>Brevibacterium</taxon>
    </lineage>
</organism>
<keyword evidence="12" id="KW-0963">Cytoplasm</keyword>
<keyword evidence="15" id="KW-1185">Reference proteome</keyword>
<evidence type="ECO:0000256" key="9">
    <source>
        <dbReference type="ARBA" id="ARBA00022827"/>
    </source>
</evidence>
<keyword evidence="11 12" id="KW-0350">Heme biosynthesis</keyword>
<evidence type="ECO:0000256" key="5">
    <source>
        <dbReference type="ARBA" id="ARBA00008310"/>
    </source>
</evidence>
<evidence type="ECO:0000256" key="7">
    <source>
        <dbReference type="ARBA" id="ARBA00019046"/>
    </source>
</evidence>
<dbReference type="Gene3D" id="1.10.3110.10">
    <property type="entry name" value="protoporphyrinogen ix oxidase, domain 3"/>
    <property type="match status" value="1"/>
</dbReference>
<dbReference type="InterPro" id="IPR002937">
    <property type="entry name" value="Amino_oxidase"/>
</dbReference>
<dbReference type="Proteomes" id="UP001500642">
    <property type="component" value="Unassembled WGS sequence"/>
</dbReference>
<comment type="function">
    <text evidence="3 12">Involved in coproporphyrin-dependent heme b biosynthesis. Catalyzes the oxidation of coproporphyrinogen III to coproporphyrin III.</text>
</comment>
<name>A0ABP8JPI1_9MICO</name>
<dbReference type="PRINTS" id="PR00419">
    <property type="entry name" value="ADXRDTASE"/>
</dbReference>
<dbReference type="InterPro" id="IPR036188">
    <property type="entry name" value="FAD/NAD-bd_sf"/>
</dbReference>
<dbReference type="Gene3D" id="3.50.50.60">
    <property type="entry name" value="FAD/NAD(P)-binding domain"/>
    <property type="match status" value="1"/>
</dbReference>
<dbReference type="EMBL" id="BAABGL010000018">
    <property type="protein sequence ID" value="GAA4394000.1"/>
    <property type="molecule type" value="Genomic_DNA"/>
</dbReference>
<comment type="caution">
    <text evidence="14">The sequence shown here is derived from an EMBL/GenBank/DDBJ whole genome shotgun (WGS) entry which is preliminary data.</text>
</comment>
<dbReference type="PANTHER" id="PTHR42923">
    <property type="entry name" value="PROTOPORPHYRINOGEN OXIDASE"/>
    <property type="match status" value="1"/>
</dbReference>
<evidence type="ECO:0000256" key="2">
    <source>
        <dbReference type="ARBA" id="ARBA00001974"/>
    </source>
</evidence>
<sequence>MSTAAVVGGGISGLVAAHRLISTRPGTAVTVYEASDRLGGCLRGSDLNGNAPAGADVGAEASLYVRPETVGLCRELGLDLEFPSRAHSSRIHAHGAMHAIPAGTLMGVPADPQVLAGLLTESELARVSEEQLTAPAAGDVSVGGFLAARLGDALVDTVVDPLLGGVYAGRCRDLSLAATIPALLPAARAGTPVLDAVAEVLRARAAGRAATPGANVPGSQPAEAPPVFMSLRGGMNRLVTALTEHLAQSGVEFRLNAPVRAVRQAGGGTWAVESVSGGAEEFDALVLAVPAHAATGLLAGVDAEIAGILGGVDHASSAVVTAVIDVAEAPLEGSGFLVPPTETAFIKASTYASNKWPWLAALLPADTAVVRMSVGRFGDDPDAWEPLSDDELVARAIADWRRITGRAAPVLHTEVQRWTAALPQYTPGHLERTARIDAVLAGIPGLALVGSAYDGVGIPACIARAEKEIARLTGGPPP</sequence>
<evidence type="ECO:0000256" key="1">
    <source>
        <dbReference type="ARBA" id="ARBA00001755"/>
    </source>
</evidence>
<evidence type="ECO:0000256" key="3">
    <source>
        <dbReference type="ARBA" id="ARBA00002185"/>
    </source>
</evidence>
<reference evidence="15" key="1">
    <citation type="journal article" date="2019" name="Int. J. Syst. Evol. Microbiol.">
        <title>The Global Catalogue of Microorganisms (GCM) 10K type strain sequencing project: providing services to taxonomists for standard genome sequencing and annotation.</title>
        <authorList>
            <consortium name="The Broad Institute Genomics Platform"/>
            <consortium name="The Broad Institute Genome Sequencing Center for Infectious Disease"/>
            <person name="Wu L."/>
            <person name="Ma J."/>
        </authorList>
    </citation>
    <scope>NUCLEOTIDE SEQUENCE [LARGE SCALE GENOMIC DNA]</scope>
    <source>
        <strain evidence="15">JCM 17808</strain>
    </source>
</reference>
<dbReference type="NCBIfam" id="TIGR00562">
    <property type="entry name" value="proto_IX_ox"/>
    <property type="match status" value="1"/>
</dbReference>
<dbReference type="PANTHER" id="PTHR42923:SF3">
    <property type="entry name" value="PROTOPORPHYRINOGEN OXIDASE"/>
    <property type="match status" value="1"/>
</dbReference>
<comment type="pathway">
    <text evidence="4 12">Porphyrin-containing compound metabolism; protoheme biosynthesis.</text>
</comment>
<evidence type="ECO:0000256" key="6">
    <source>
        <dbReference type="ARBA" id="ARBA00012402"/>
    </source>
</evidence>
<accession>A0ABP8JPI1</accession>
<comment type="cofactor">
    <cofactor evidence="2 12">
        <name>FAD</name>
        <dbReference type="ChEBI" id="CHEBI:57692"/>
    </cofactor>
</comment>
<gene>
    <name evidence="14" type="primary">hemG</name>
    <name evidence="14" type="ORF">GCM10023167_23610</name>
</gene>
<evidence type="ECO:0000256" key="8">
    <source>
        <dbReference type="ARBA" id="ARBA00022630"/>
    </source>
</evidence>
<evidence type="ECO:0000313" key="15">
    <source>
        <dbReference type="Proteomes" id="UP001500642"/>
    </source>
</evidence>
<dbReference type="SUPFAM" id="SSF51905">
    <property type="entry name" value="FAD/NAD(P)-binding domain"/>
    <property type="match status" value="1"/>
</dbReference>
<feature type="domain" description="Amine oxidase" evidence="13">
    <location>
        <begin position="11"/>
        <end position="465"/>
    </location>
</feature>
<comment type="catalytic activity">
    <reaction evidence="1">
        <text>coproporphyrinogen III + 3 O2 = coproporphyrin III + 3 H2O2</text>
        <dbReference type="Rhea" id="RHEA:43436"/>
        <dbReference type="ChEBI" id="CHEBI:15379"/>
        <dbReference type="ChEBI" id="CHEBI:16240"/>
        <dbReference type="ChEBI" id="CHEBI:57309"/>
        <dbReference type="ChEBI" id="CHEBI:131725"/>
        <dbReference type="EC" id="1.3.3.15"/>
    </reaction>
    <physiologicalReaction direction="left-to-right" evidence="1">
        <dbReference type="Rhea" id="RHEA:43437"/>
    </physiologicalReaction>
</comment>
<comment type="subcellular location">
    <subcellularLocation>
        <location evidence="12">Cytoplasm</location>
    </subcellularLocation>
</comment>
<dbReference type="Pfam" id="PF01593">
    <property type="entry name" value="Amino_oxidase"/>
    <property type="match status" value="1"/>
</dbReference>
<evidence type="ECO:0000313" key="14">
    <source>
        <dbReference type="EMBL" id="GAA4394000.1"/>
    </source>
</evidence>
<dbReference type="SUPFAM" id="SSF54373">
    <property type="entry name" value="FAD-linked reductases, C-terminal domain"/>
    <property type="match status" value="1"/>
</dbReference>